<feature type="region of interest" description="Disordered" evidence="12">
    <location>
        <begin position="355"/>
        <end position="376"/>
    </location>
</feature>
<dbReference type="Gene3D" id="3.30.2320.20">
    <property type="entry name" value="Class I aminoacyl-tRNA synthetases (RS)"/>
    <property type="match status" value="1"/>
</dbReference>
<dbReference type="InterPro" id="IPR015413">
    <property type="entry name" value="Methionyl/Leucyl_tRNA_Synth"/>
</dbReference>
<keyword evidence="6 11" id="KW-0067">ATP-binding</keyword>
<dbReference type="InterPro" id="IPR014729">
    <property type="entry name" value="Rossmann-like_a/b/a_fold"/>
</dbReference>
<dbReference type="EC" id="6.1.1.4" evidence="2 10"/>
<dbReference type="Gene3D" id="3.40.50.620">
    <property type="entry name" value="HUPs"/>
    <property type="match status" value="2"/>
</dbReference>
<dbReference type="InterPro" id="IPR002300">
    <property type="entry name" value="aa-tRNA-synth_Ia"/>
</dbReference>
<feature type="domain" description="Methionyl/Valyl/Leucyl/Isoleucyl-tRNA synthetase anticodon-binding" evidence="14">
    <location>
        <begin position="649"/>
        <end position="765"/>
    </location>
</feature>
<sequence>MSDAGYDHATVERRWQEAWDEADAYRTSDDVEEPTYVLGMYPYPSGKLHMGHVRNYTITDAYARYRRMTGDEVLHPMGWDAFGLPAENAAKERDTNPRDWTFDCIDTMRDQMDAMGFGYDWDREIATCTPEYYQWNQWLFSRFREEGLVERRDAEVNWCPHCETVLADEQVEGEAELCWRCDTPVEQRELEQWFLQITEYADELLEAIDDLEGWPNSVRQMQRNWIGRQYGTELEFDIDGHGSVEAFTTRVDTIHGATFFALAPDHPISEAVAEEDEDVRRFIDHEADPDGDEPNGVATGLTATNPVTGDEIPVYVADFVLSDVGTGALMAVPGHDDRDHAFAQKKDLEIVPVIAPEPDEGDEPEAPDVSEEAFTDDGVLINSGDYSGLDSETARERLTEDIDTAEEATQYQLRDWGISRQRYWGTPIPIVHCHDGCGAVSVPEEELPVELPEFINTTGNPLDAAEEWQETTCPECGGDATRETDTMDTFVDSSWYFLRYVSPDLEDAPFDRERTNDWMPVDQYVGGIEHAVMHLLYSRFFTKVLADHEELEHREPFTNLLAQGMVQLEGEKMSKSKGNVVSPQRIVEEYGADTARLFMMQAAQPERDFDWSEEGVRSTNAYLTRLKEMVEEYVAEEPDGDDDAVASYVAAEIDATIALASEEYDDLTFNRALREAQDLTRTLRQYADYTAPHAETYERGLSAVVRLLAPVTPHLAEELWDELGNDDLVVDAPWPTADIDADHVTKRRRLVENTREDIRDIVDVAGIEDPQAIDVVVAPDWKYDALEIAIESDAPNLIGELMQESHIREQGDAAADYGQDLQAEREALSMTLGPDEEYDALEAAAWLIEREFEAPVTVVRAADADESALKNAEPGRPAIEIED</sequence>
<comment type="similarity">
    <text evidence="1 11">Belongs to the class-I aminoacyl-tRNA synthetase family.</text>
</comment>
<feature type="domain" description="Methionyl/Leucyl tRNA synthetase" evidence="15">
    <location>
        <begin position="40"/>
        <end position="186"/>
    </location>
</feature>
<dbReference type="GO" id="GO:0005524">
    <property type="term" value="F:ATP binding"/>
    <property type="evidence" value="ECO:0007669"/>
    <property type="project" value="UniProtKB-KW"/>
</dbReference>
<evidence type="ECO:0000256" key="5">
    <source>
        <dbReference type="ARBA" id="ARBA00022741"/>
    </source>
</evidence>
<dbReference type="Pfam" id="PF09334">
    <property type="entry name" value="tRNA-synt_1g"/>
    <property type="match status" value="1"/>
</dbReference>
<dbReference type="SUPFAM" id="SSF52374">
    <property type="entry name" value="Nucleotidylyl transferase"/>
    <property type="match status" value="1"/>
</dbReference>
<dbReference type="Pfam" id="PF08264">
    <property type="entry name" value="Anticodon_1"/>
    <property type="match status" value="1"/>
</dbReference>
<dbReference type="Pfam" id="PF00133">
    <property type="entry name" value="tRNA-synt_1"/>
    <property type="match status" value="1"/>
</dbReference>
<dbReference type="CDD" id="cd00812">
    <property type="entry name" value="LeuRS_core"/>
    <property type="match status" value="1"/>
</dbReference>
<dbReference type="SUPFAM" id="SSF50677">
    <property type="entry name" value="ValRS/IleRS/LeuRS editing domain"/>
    <property type="match status" value="1"/>
</dbReference>
<evidence type="ECO:0000256" key="12">
    <source>
        <dbReference type="SAM" id="MobiDB-lite"/>
    </source>
</evidence>
<dbReference type="InterPro" id="IPR001412">
    <property type="entry name" value="aa-tRNA-synth_I_CS"/>
</dbReference>
<dbReference type="HAMAP" id="MF_00049_B">
    <property type="entry name" value="Leu_tRNA_synth_B"/>
    <property type="match status" value="1"/>
</dbReference>
<evidence type="ECO:0000256" key="8">
    <source>
        <dbReference type="ARBA" id="ARBA00023146"/>
    </source>
</evidence>
<evidence type="ECO:0000313" key="17">
    <source>
        <dbReference type="EMBL" id="ELY54864.1"/>
    </source>
</evidence>
<organism evidence="17 18">
    <name type="scientific">Natronolimnohabitans innermongolicus JCM 12255</name>
    <dbReference type="NCBI Taxonomy" id="1227499"/>
    <lineage>
        <taxon>Archaea</taxon>
        <taxon>Methanobacteriati</taxon>
        <taxon>Methanobacteriota</taxon>
        <taxon>Stenosarchaea group</taxon>
        <taxon>Halobacteria</taxon>
        <taxon>Halobacteriales</taxon>
        <taxon>Natrialbaceae</taxon>
        <taxon>Natronolimnohabitans</taxon>
    </lineage>
</organism>
<proteinExistence type="inferred from homology"/>
<keyword evidence="5 11" id="KW-0547">Nucleotide-binding</keyword>
<name>L9WZE2_9EURY</name>
<accession>L9WZE2</accession>
<dbReference type="OrthoDB" id="23906at2157"/>
<dbReference type="AlphaFoldDB" id="L9WZE2"/>
<evidence type="ECO:0000256" key="2">
    <source>
        <dbReference type="ARBA" id="ARBA00013164"/>
    </source>
</evidence>
<evidence type="ECO:0000256" key="1">
    <source>
        <dbReference type="ARBA" id="ARBA00005594"/>
    </source>
</evidence>
<dbReference type="STRING" id="1227499.C493_12207"/>
<evidence type="ECO:0000259" key="15">
    <source>
        <dbReference type="Pfam" id="PF09334"/>
    </source>
</evidence>
<protein>
    <recommendedName>
        <fullName evidence="2 10">Leucine--tRNA ligase</fullName>
        <ecNumber evidence="2 10">6.1.1.4</ecNumber>
    </recommendedName>
</protein>
<dbReference type="CDD" id="cd07958">
    <property type="entry name" value="Anticodon_Ia_Leu_BEm"/>
    <property type="match status" value="1"/>
</dbReference>
<evidence type="ECO:0000256" key="3">
    <source>
        <dbReference type="ARBA" id="ARBA00022490"/>
    </source>
</evidence>
<comment type="catalytic activity">
    <reaction evidence="9">
        <text>tRNA(Leu) + L-leucine + ATP = L-leucyl-tRNA(Leu) + AMP + diphosphate</text>
        <dbReference type="Rhea" id="RHEA:11688"/>
        <dbReference type="Rhea" id="RHEA-COMP:9613"/>
        <dbReference type="Rhea" id="RHEA-COMP:9622"/>
        <dbReference type="ChEBI" id="CHEBI:30616"/>
        <dbReference type="ChEBI" id="CHEBI:33019"/>
        <dbReference type="ChEBI" id="CHEBI:57427"/>
        <dbReference type="ChEBI" id="CHEBI:78442"/>
        <dbReference type="ChEBI" id="CHEBI:78494"/>
        <dbReference type="ChEBI" id="CHEBI:456215"/>
        <dbReference type="EC" id="6.1.1.4"/>
    </reaction>
</comment>
<feature type="compositionally biased region" description="Acidic residues" evidence="12">
    <location>
        <begin position="357"/>
        <end position="375"/>
    </location>
</feature>
<dbReference type="PATRIC" id="fig|1227499.3.peg.2499"/>
<dbReference type="Gene3D" id="1.10.10.720">
    <property type="entry name" value="leucyl-tRNA synthetase"/>
    <property type="match status" value="1"/>
</dbReference>
<dbReference type="FunFam" id="3.40.50.620:FF:000056">
    <property type="entry name" value="Leucine--tRNA ligase"/>
    <property type="match status" value="1"/>
</dbReference>
<dbReference type="FunFam" id="3.40.50.620:FF:000003">
    <property type="entry name" value="Leucine--tRNA ligase"/>
    <property type="match status" value="1"/>
</dbReference>
<dbReference type="InterPro" id="IPR002302">
    <property type="entry name" value="Leu-tRNA-ligase"/>
</dbReference>
<dbReference type="InterPro" id="IPR025709">
    <property type="entry name" value="Leu_tRNA-synth_edit"/>
</dbReference>
<dbReference type="GO" id="GO:0002161">
    <property type="term" value="F:aminoacyl-tRNA deacylase activity"/>
    <property type="evidence" value="ECO:0007669"/>
    <property type="project" value="InterPro"/>
</dbReference>
<dbReference type="PROSITE" id="PS00178">
    <property type="entry name" value="AA_TRNA_LIGASE_I"/>
    <property type="match status" value="1"/>
</dbReference>
<dbReference type="GO" id="GO:0004823">
    <property type="term" value="F:leucine-tRNA ligase activity"/>
    <property type="evidence" value="ECO:0007669"/>
    <property type="project" value="UniProtKB-UniRule"/>
</dbReference>
<dbReference type="Pfam" id="PF13603">
    <property type="entry name" value="tRNA-synt_1_2"/>
    <property type="match status" value="1"/>
</dbReference>
<dbReference type="SUPFAM" id="SSF47323">
    <property type="entry name" value="Anticodon-binding domain of a subclass of class I aminoacyl-tRNA synthetases"/>
    <property type="match status" value="1"/>
</dbReference>
<dbReference type="PRINTS" id="PR00985">
    <property type="entry name" value="TRNASYNTHLEU"/>
</dbReference>
<keyword evidence="3" id="KW-0963">Cytoplasm</keyword>
<dbReference type="GO" id="GO:0006429">
    <property type="term" value="P:leucyl-tRNA aminoacylation"/>
    <property type="evidence" value="ECO:0007669"/>
    <property type="project" value="UniProtKB-UniRule"/>
</dbReference>
<evidence type="ECO:0000313" key="18">
    <source>
        <dbReference type="Proteomes" id="UP000011602"/>
    </source>
</evidence>
<evidence type="ECO:0000259" key="16">
    <source>
        <dbReference type="Pfam" id="PF13603"/>
    </source>
</evidence>
<reference evidence="17 18" key="1">
    <citation type="journal article" date="2014" name="PLoS Genet.">
        <title>Phylogenetically driven sequencing of extremely halophilic archaea reveals strategies for static and dynamic osmo-response.</title>
        <authorList>
            <person name="Becker E.A."/>
            <person name="Seitzer P.M."/>
            <person name="Tritt A."/>
            <person name="Larsen D."/>
            <person name="Krusor M."/>
            <person name="Yao A.I."/>
            <person name="Wu D."/>
            <person name="Madern D."/>
            <person name="Eisen J.A."/>
            <person name="Darling A.E."/>
            <person name="Facciotti M.T."/>
        </authorList>
    </citation>
    <scope>NUCLEOTIDE SEQUENCE [LARGE SCALE GENOMIC DNA]</scope>
    <source>
        <strain evidence="17 18">JCM 12255</strain>
    </source>
</reference>
<keyword evidence="8 11" id="KW-0030">Aminoacyl-tRNA synthetase</keyword>
<keyword evidence="4 11" id="KW-0436">Ligase</keyword>
<dbReference type="Gene3D" id="1.10.730.10">
    <property type="entry name" value="Isoleucyl-tRNA Synthetase, Domain 1"/>
    <property type="match status" value="1"/>
</dbReference>
<dbReference type="GO" id="GO:0005737">
    <property type="term" value="C:cytoplasm"/>
    <property type="evidence" value="ECO:0007669"/>
    <property type="project" value="UniProtKB-UniRule"/>
</dbReference>
<evidence type="ECO:0000259" key="14">
    <source>
        <dbReference type="Pfam" id="PF08264"/>
    </source>
</evidence>
<feature type="domain" description="Aminoacyl-tRNA synthetase class Ia" evidence="13">
    <location>
        <begin position="413"/>
        <end position="611"/>
    </location>
</feature>
<evidence type="ECO:0000256" key="7">
    <source>
        <dbReference type="ARBA" id="ARBA00022917"/>
    </source>
</evidence>
<dbReference type="InterPro" id="IPR009080">
    <property type="entry name" value="tRNAsynth_Ia_anticodon-bd"/>
</dbReference>
<keyword evidence="18" id="KW-1185">Reference proteome</keyword>
<evidence type="ECO:0000256" key="11">
    <source>
        <dbReference type="RuleBase" id="RU363035"/>
    </source>
</evidence>
<evidence type="ECO:0000256" key="6">
    <source>
        <dbReference type="ARBA" id="ARBA00022840"/>
    </source>
</evidence>
<dbReference type="RefSeq" id="WP_007259720.1">
    <property type="nucleotide sequence ID" value="NZ_AOHZ01000054.1"/>
</dbReference>
<dbReference type="NCBIfam" id="TIGR00396">
    <property type="entry name" value="leuS_bact"/>
    <property type="match status" value="1"/>
</dbReference>
<dbReference type="Proteomes" id="UP000011602">
    <property type="component" value="Unassembled WGS sequence"/>
</dbReference>
<dbReference type="FunFam" id="1.10.730.10:FF:000002">
    <property type="entry name" value="Leucine--tRNA ligase"/>
    <property type="match status" value="1"/>
</dbReference>
<gene>
    <name evidence="17" type="primary">leuS</name>
    <name evidence="17" type="ORF">C493_12207</name>
</gene>
<dbReference type="PANTHER" id="PTHR43740:SF2">
    <property type="entry name" value="LEUCINE--TRNA LIGASE, MITOCHONDRIAL"/>
    <property type="match status" value="1"/>
</dbReference>
<dbReference type="InterPro" id="IPR009008">
    <property type="entry name" value="Val/Leu/Ile-tRNA-synth_edit"/>
</dbReference>
<evidence type="ECO:0000256" key="10">
    <source>
        <dbReference type="NCBIfam" id="TIGR00396"/>
    </source>
</evidence>
<comment type="caution">
    <text evidence="17">The sequence shown here is derived from an EMBL/GenBank/DDBJ whole genome shotgun (WGS) entry which is preliminary data.</text>
</comment>
<dbReference type="PANTHER" id="PTHR43740">
    <property type="entry name" value="LEUCYL-TRNA SYNTHETASE"/>
    <property type="match status" value="1"/>
</dbReference>
<dbReference type="InterPro" id="IPR013155">
    <property type="entry name" value="M/V/L/I-tRNA-synth_anticd-bd"/>
</dbReference>
<dbReference type="eggNOG" id="arCOG00808">
    <property type="taxonomic scope" value="Archaea"/>
</dbReference>
<evidence type="ECO:0000256" key="4">
    <source>
        <dbReference type="ARBA" id="ARBA00022598"/>
    </source>
</evidence>
<keyword evidence="7 11" id="KW-0648">Protein biosynthesis</keyword>
<evidence type="ECO:0000256" key="9">
    <source>
        <dbReference type="ARBA" id="ARBA00047469"/>
    </source>
</evidence>
<feature type="domain" description="Leucyl-tRNA synthetase editing" evidence="16">
    <location>
        <begin position="223"/>
        <end position="401"/>
    </location>
</feature>
<evidence type="ECO:0000259" key="13">
    <source>
        <dbReference type="Pfam" id="PF00133"/>
    </source>
</evidence>
<dbReference type="EMBL" id="AOHZ01000054">
    <property type="protein sequence ID" value="ELY54864.1"/>
    <property type="molecule type" value="Genomic_DNA"/>
</dbReference>